<feature type="compositionally biased region" description="Basic and acidic residues" evidence="1">
    <location>
        <begin position="236"/>
        <end position="270"/>
    </location>
</feature>
<feature type="region of interest" description="Disordered" evidence="1">
    <location>
        <begin position="418"/>
        <end position="437"/>
    </location>
</feature>
<gene>
    <name evidence="4" type="primary">LOC111025299</name>
</gene>
<organism evidence="3 4">
    <name type="scientific">Momordica charantia</name>
    <name type="common">Bitter gourd</name>
    <name type="synonym">Balsam pear</name>
    <dbReference type="NCBI Taxonomy" id="3673"/>
    <lineage>
        <taxon>Eukaryota</taxon>
        <taxon>Viridiplantae</taxon>
        <taxon>Streptophyta</taxon>
        <taxon>Embryophyta</taxon>
        <taxon>Tracheophyta</taxon>
        <taxon>Spermatophyta</taxon>
        <taxon>Magnoliopsida</taxon>
        <taxon>eudicotyledons</taxon>
        <taxon>Gunneridae</taxon>
        <taxon>Pentapetalae</taxon>
        <taxon>rosids</taxon>
        <taxon>fabids</taxon>
        <taxon>Cucurbitales</taxon>
        <taxon>Cucurbitaceae</taxon>
        <taxon>Momordiceae</taxon>
        <taxon>Momordica</taxon>
    </lineage>
</organism>
<dbReference type="KEGG" id="mcha:111025299"/>
<evidence type="ECO:0000313" key="4">
    <source>
        <dbReference type="RefSeq" id="XP_022158837.1"/>
    </source>
</evidence>
<dbReference type="GO" id="GO:1990380">
    <property type="term" value="F:K48-linked deubiquitinase activity"/>
    <property type="evidence" value="ECO:0007669"/>
    <property type="project" value="InterPro"/>
</dbReference>
<feature type="compositionally biased region" description="Low complexity" evidence="1">
    <location>
        <begin position="674"/>
        <end position="684"/>
    </location>
</feature>
<feature type="compositionally biased region" description="Polar residues" evidence="1">
    <location>
        <begin position="273"/>
        <end position="294"/>
    </location>
</feature>
<feature type="region of interest" description="Disordered" evidence="1">
    <location>
        <begin position="1"/>
        <end position="37"/>
    </location>
</feature>
<dbReference type="GeneID" id="111025299"/>
<dbReference type="GO" id="GO:0071944">
    <property type="term" value="C:cell periphery"/>
    <property type="evidence" value="ECO:0007669"/>
    <property type="project" value="TreeGrafter"/>
</dbReference>
<feature type="compositionally biased region" description="Basic and acidic residues" evidence="1">
    <location>
        <begin position="713"/>
        <end position="724"/>
    </location>
</feature>
<dbReference type="PANTHER" id="PTHR18063">
    <property type="entry name" value="NF-E2 INDUCIBLE PROTEIN"/>
    <property type="match status" value="1"/>
</dbReference>
<feature type="domain" description="MINDY deubiquitinase" evidence="2">
    <location>
        <begin position="517"/>
        <end position="618"/>
    </location>
</feature>
<dbReference type="OrthoDB" id="10261212at2759"/>
<protein>
    <submittedName>
        <fullName evidence="4">Ubiquitin carboxyl-terminal hydrolase MINDY-1</fullName>
    </submittedName>
</protein>
<evidence type="ECO:0000256" key="1">
    <source>
        <dbReference type="SAM" id="MobiDB-lite"/>
    </source>
</evidence>
<dbReference type="GO" id="GO:0016807">
    <property type="term" value="F:cysteine-type carboxypeptidase activity"/>
    <property type="evidence" value="ECO:0007669"/>
    <property type="project" value="TreeGrafter"/>
</dbReference>
<dbReference type="GO" id="GO:0005829">
    <property type="term" value="C:cytosol"/>
    <property type="evidence" value="ECO:0007669"/>
    <property type="project" value="TreeGrafter"/>
</dbReference>
<dbReference type="InterPro" id="IPR007518">
    <property type="entry name" value="MINDY"/>
</dbReference>
<keyword evidence="4" id="KW-0378">Hydrolase</keyword>
<dbReference type="InterPro" id="IPR033979">
    <property type="entry name" value="MINDY_domain"/>
</dbReference>
<dbReference type="Pfam" id="PF04424">
    <property type="entry name" value="MINDY_DUB"/>
    <property type="match status" value="2"/>
</dbReference>
<keyword evidence="3" id="KW-1185">Reference proteome</keyword>
<feature type="region of interest" description="Disordered" evidence="1">
    <location>
        <begin position="674"/>
        <end position="724"/>
    </location>
</feature>
<dbReference type="GO" id="GO:0071108">
    <property type="term" value="P:protein K48-linked deubiquitination"/>
    <property type="evidence" value="ECO:0007669"/>
    <property type="project" value="TreeGrafter"/>
</dbReference>
<dbReference type="PANTHER" id="PTHR18063:SF6">
    <property type="entry name" value="UBIQUITIN CARBOXYL-TERMINAL HYDROLASE"/>
    <property type="match status" value="1"/>
</dbReference>
<name>A0A6J1DY84_MOMCH</name>
<evidence type="ECO:0000259" key="2">
    <source>
        <dbReference type="Pfam" id="PF04424"/>
    </source>
</evidence>
<evidence type="ECO:0000313" key="3">
    <source>
        <dbReference type="Proteomes" id="UP000504603"/>
    </source>
</evidence>
<feature type="region of interest" description="Disordered" evidence="1">
    <location>
        <begin position="231"/>
        <end position="302"/>
    </location>
</feature>
<sequence length="724" mass="79820">MASPSSSEESQNQQQQQQQQQPVKEKENEKEKEREKEKECVYKTKLIQFLGRTTPIVLQNDNGPCPLLAICNVLLLRNNLNLGPDATEVSQEKLLSLVAERLIDSNSNVDNKDAGFVENQQQNISDAIDLLPRLATGIDVNIKFRRFDDFEFTPECAIFDLLDIPLYHGWIVDPQDDDTASAVGSKSYNAIMEELVALETQRMEQSKNNPEDDCIDFVAATTATLGVPSPCLSKARSFDESPRSVSEEQRMRKGDLEEEAELLRALKLSESETPTSMSNNGVANSEGPDTTSTKLDGEPSPVKVSVIDTVEETIVKDICAEDKNINQLPESSIVDAGKTSLSKSNEDMSPFPIVQGQVSSSPLKTDAEKHLDQSVEESEGHKLCQNLLEKDNHETLVETAPSSGKEALFVNVSPVDISQTNDKSPLPASSEMVDHRPGDMEDPVKLSGLSPSVTSTDSAGVEIQCIDVPEALTSTVGSEPIYEGEECILNPRSTVLENREPVYEGEVVLAEQGCGSSVNACNAHSKDEISPKQGELIRNFLKNNASQLTFYGIFCLQDGLKERELCVFFRNNHFSTMFKLDGQLYLLATDQGYIHQPDLVWEKLNEVNGDTLFMTGNFKEFKVENHSNESWDEHNAMASTADYLASIDATKHAGLDLNSDLQLAIALQQQEFEQQPQRQNVQQPSSGGSSRLVVGPQVPRTSGKTSQSSSTRTETKSKEKCTVM</sequence>
<accession>A0A6J1DY84</accession>
<feature type="domain" description="MINDY deubiquitinase" evidence="2">
    <location>
        <begin position="41"/>
        <end position="221"/>
    </location>
</feature>
<feature type="compositionally biased region" description="Basic and acidic residues" evidence="1">
    <location>
        <begin position="23"/>
        <end position="37"/>
    </location>
</feature>
<proteinExistence type="predicted"/>
<dbReference type="RefSeq" id="XP_022158837.1">
    <property type="nucleotide sequence ID" value="XM_022303145.1"/>
</dbReference>
<feature type="compositionally biased region" description="Low complexity" evidence="1">
    <location>
        <begin position="1"/>
        <end position="22"/>
    </location>
</feature>
<reference evidence="4" key="1">
    <citation type="submission" date="2025-08" db="UniProtKB">
        <authorList>
            <consortium name="RefSeq"/>
        </authorList>
    </citation>
    <scope>IDENTIFICATION</scope>
    <source>
        <strain evidence="4">OHB3-1</strain>
    </source>
</reference>
<dbReference type="GO" id="GO:0004843">
    <property type="term" value="F:cysteine-type deubiquitinase activity"/>
    <property type="evidence" value="ECO:0007669"/>
    <property type="project" value="InterPro"/>
</dbReference>
<dbReference type="Proteomes" id="UP000504603">
    <property type="component" value="Unplaced"/>
</dbReference>
<dbReference type="AlphaFoldDB" id="A0A6J1DY84"/>